<dbReference type="SUPFAM" id="SSF50129">
    <property type="entry name" value="GroES-like"/>
    <property type="match status" value="1"/>
</dbReference>
<dbReference type="GO" id="GO:0016491">
    <property type="term" value="F:oxidoreductase activity"/>
    <property type="evidence" value="ECO:0007669"/>
    <property type="project" value="UniProtKB-KW"/>
</dbReference>
<gene>
    <name evidence="4" type="ORF">MPPM_0811</name>
</gene>
<accession>A0A160PB06</accession>
<feature type="domain" description="Enoyl reductase (ER)" evidence="3">
    <location>
        <begin position="16"/>
        <end position="334"/>
    </location>
</feature>
<keyword evidence="2" id="KW-0560">Oxidoreductase</keyword>
<proteinExistence type="inferred from homology"/>
<evidence type="ECO:0000259" key="3">
    <source>
        <dbReference type="SMART" id="SM00829"/>
    </source>
</evidence>
<dbReference type="InterPro" id="IPR014182">
    <property type="entry name" value="ADH_Zn_typ-1"/>
</dbReference>
<protein>
    <recommendedName>
        <fullName evidence="2">Zinc-type alcohol dehydrogenase-like protein</fullName>
    </recommendedName>
</protein>
<dbReference type="SUPFAM" id="SSF51735">
    <property type="entry name" value="NAD(P)-binding Rossmann-fold domains"/>
    <property type="match status" value="1"/>
</dbReference>
<dbReference type="SMART" id="SM00829">
    <property type="entry name" value="PKS_ER"/>
    <property type="match status" value="1"/>
</dbReference>
<keyword evidence="1" id="KW-0521">NADP</keyword>
<evidence type="ECO:0000313" key="4">
    <source>
        <dbReference type="EMBL" id="BAU89416.1"/>
    </source>
</evidence>
<keyword evidence="2" id="KW-0479">Metal-binding</keyword>
<comment type="similarity">
    <text evidence="2">Belongs to the zinc-containing alcohol dehydrogenase family. Quinone oxidoreductase subfamily.</text>
</comment>
<sequence>MRAVGFHEPLPIEDDRSLLDLTLPDPVPGPRDLLVRVRAISVNPVDTKVRMRASPQEGQPQVLGYDAAGVVKAVGPEVTRFKAGDAVFYAGALGRPGTNAELHLVDERIVGAKPATLSFAEAAAMPLTTITAWEALFDRLDLRKPVPGAAPAVLIVGGAGGVGSMATQLTRQLTDLTVITTASRPETAEWSRTLGAHHVVDHTKPLAAEVAALGLGAPGFVFSTTHTDRHLPEIGKLIAPQGRFALIDDPESLDVLAFKQKSVSTHWEFMFTRSMFATADMDEQGRLLDAVSRLVEAGTVKTTVAEHFGAISAANLRRAHALLESGRAKGKIVLEGWA</sequence>
<dbReference type="Gene3D" id="3.40.50.720">
    <property type="entry name" value="NAD(P)-binding Rossmann-like Domain"/>
    <property type="match status" value="1"/>
</dbReference>
<dbReference type="Gene3D" id="3.90.180.10">
    <property type="entry name" value="Medium-chain alcohol dehydrogenases, catalytic domain"/>
    <property type="match status" value="1"/>
</dbReference>
<dbReference type="CDD" id="cd08252">
    <property type="entry name" value="AL_MDR"/>
    <property type="match status" value="1"/>
</dbReference>
<organism evidence="4 5">
    <name type="scientific">Methylorubrum populi</name>
    <dbReference type="NCBI Taxonomy" id="223967"/>
    <lineage>
        <taxon>Bacteria</taxon>
        <taxon>Pseudomonadati</taxon>
        <taxon>Pseudomonadota</taxon>
        <taxon>Alphaproteobacteria</taxon>
        <taxon>Hyphomicrobiales</taxon>
        <taxon>Methylobacteriaceae</taxon>
        <taxon>Methylorubrum</taxon>
    </lineage>
</organism>
<evidence type="ECO:0000256" key="2">
    <source>
        <dbReference type="RuleBase" id="RU364000"/>
    </source>
</evidence>
<dbReference type="Proteomes" id="UP000218288">
    <property type="component" value="Chromosome"/>
</dbReference>
<dbReference type="InterPro" id="IPR013154">
    <property type="entry name" value="ADH-like_N"/>
</dbReference>
<dbReference type="InterPro" id="IPR011032">
    <property type="entry name" value="GroES-like_sf"/>
</dbReference>
<dbReference type="InterPro" id="IPR036291">
    <property type="entry name" value="NAD(P)-bd_dom_sf"/>
</dbReference>
<dbReference type="OrthoDB" id="9785812at2"/>
<keyword evidence="2" id="KW-0862">Zinc</keyword>
<dbReference type="EMBL" id="AP014809">
    <property type="protein sequence ID" value="BAU89416.1"/>
    <property type="molecule type" value="Genomic_DNA"/>
</dbReference>
<dbReference type="InterPro" id="IPR020843">
    <property type="entry name" value="ER"/>
</dbReference>
<dbReference type="InterPro" id="IPR051603">
    <property type="entry name" value="Zinc-ADH_QOR/CCCR"/>
</dbReference>
<reference evidence="4 5" key="1">
    <citation type="journal article" date="2016" name="Genome Announc.">
        <title>Complete Genome Sequence of Methylobacterium populi P-1M, Isolated from Pink-Pigmented Household Biofilm.</title>
        <authorList>
            <person name="Morohoshi T."/>
            <person name="Ikeda T."/>
        </authorList>
    </citation>
    <scope>NUCLEOTIDE SEQUENCE [LARGE SCALE GENOMIC DNA]</scope>
    <source>
        <strain evidence="4 5">P-1M</strain>
    </source>
</reference>
<dbReference type="Pfam" id="PF13602">
    <property type="entry name" value="ADH_zinc_N_2"/>
    <property type="match status" value="1"/>
</dbReference>
<dbReference type="PANTHER" id="PTHR44154">
    <property type="entry name" value="QUINONE OXIDOREDUCTASE"/>
    <property type="match status" value="1"/>
</dbReference>
<dbReference type="AlphaFoldDB" id="A0A160PB06"/>
<evidence type="ECO:0000256" key="1">
    <source>
        <dbReference type="ARBA" id="ARBA00022857"/>
    </source>
</evidence>
<dbReference type="Pfam" id="PF08240">
    <property type="entry name" value="ADH_N"/>
    <property type="match status" value="1"/>
</dbReference>
<name>A0A160PB06_9HYPH</name>
<dbReference type="GO" id="GO:0008270">
    <property type="term" value="F:zinc ion binding"/>
    <property type="evidence" value="ECO:0007669"/>
    <property type="project" value="InterPro"/>
</dbReference>
<dbReference type="PANTHER" id="PTHR44154:SF1">
    <property type="entry name" value="QUINONE OXIDOREDUCTASE"/>
    <property type="match status" value="1"/>
</dbReference>
<dbReference type="NCBIfam" id="TIGR02817">
    <property type="entry name" value="adh_fam_1"/>
    <property type="match status" value="1"/>
</dbReference>
<dbReference type="RefSeq" id="WP_096483934.1">
    <property type="nucleotide sequence ID" value="NZ_AP014809.1"/>
</dbReference>
<evidence type="ECO:0000313" key="5">
    <source>
        <dbReference type="Proteomes" id="UP000218288"/>
    </source>
</evidence>